<reference evidence="2 3" key="1">
    <citation type="journal article" date="2016" name="Antonie Van Leeuwenhoek">
        <title>Nocardia donostiensis sp. nov., isolated from human respiratory specimens.</title>
        <authorList>
            <person name="Ercibengoa M."/>
            <person name="Bell M."/>
            <person name="Marimon J.M."/>
            <person name="Humrighouse B."/>
            <person name="Klenk H.P."/>
            <person name="Potter G."/>
            <person name="Perez-Trallero E."/>
        </authorList>
    </citation>
    <scope>NUCLEOTIDE SEQUENCE [LARGE SCALE GENOMIC DNA]</scope>
    <source>
        <strain evidence="2 3">X1655</strain>
    </source>
</reference>
<protein>
    <recommendedName>
        <fullName evidence="4">Secreted protein</fullName>
    </recommendedName>
</protein>
<proteinExistence type="predicted"/>
<feature type="signal peptide" evidence="1">
    <location>
        <begin position="1"/>
        <end position="28"/>
    </location>
</feature>
<gene>
    <name evidence="2" type="ORF">B0T46_11730</name>
</gene>
<sequence>MTKALVKAATVLAAAALMPILSTAAAQADPGTVYFRAGSTNCAISGNGTVGCDFHQPTRVDYSFLPFLIPVSDLVIDQPWLPAHPTFGSGAAHTLPGGNPDISSVKTADGTWGPIVEHAGARCEVGFHGSFTCQAKGRGFTSIGGTISA</sequence>
<evidence type="ECO:0000313" key="3">
    <source>
        <dbReference type="Proteomes" id="UP000188836"/>
    </source>
</evidence>
<evidence type="ECO:0008006" key="4">
    <source>
        <dbReference type="Google" id="ProtNLM"/>
    </source>
</evidence>
<accession>A0A1V2TH35</accession>
<keyword evidence="3" id="KW-1185">Reference proteome</keyword>
<name>A0A1V2TH35_9NOCA</name>
<comment type="caution">
    <text evidence="2">The sequence shown here is derived from an EMBL/GenBank/DDBJ whole genome shotgun (WGS) entry which is preliminary data.</text>
</comment>
<dbReference type="STRING" id="1538463.B0T36_04405"/>
<dbReference type="Proteomes" id="UP000188836">
    <property type="component" value="Unassembled WGS sequence"/>
</dbReference>
<dbReference type="OrthoDB" id="4551376at2"/>
<feature type="chain" id="PRO_5012189143" description="Secreted protein" evidence="1">
    <location>
        <begin position="29"/>
        <end position="149"/>
    </location>
</feature>
<dbReference type="RefSeq" id="WP_077116603.1">
    <property type="nucleotide sequence ID" value="NZ_LOKT01000002.1"/>
</dbReference>
<evidence type="ECO:0000313" key="2">
    <source>
        <dbReference type="EMBL" id="ONM48691.1"/>
    </source>
</evidence>
<organism evidence="2 3">
    <name type="scientific">Nocardia donostiensis</name>
    <dbReference type="NCBI Taxonomy" id="1538463"/>
    <lineage>
        <taxon>Bacteria</taxon>
        <taxon>Bacillati</taxon>
        <taxon>Actinomycetota</taxon>
        <taxon>Actinomycetes</taxon>
        <taxon>Mycobacteriales</taxon>
        <taxon>Nocardiaceae</taxon>
        <taxon>Nocardia</taxon>
    </lineage>
</organism>
<keyword evidence="1" id="KW-0732">Signal</keyword>
<dbReference type="AlphaFoldDB" id="A0A1V2TH35"/>
<dbReference type="EMBL" id="MUMY01000008">
    <property type="protein sequence ID" value="ONM48691.1"/>
    <property type="molecule type" value="Genomic_DNA"/>
</dbReference>
<evidence type="ECO:0000256" key="1">
    <source>
        <dbReference type="SAM" id="SignalP"/>
    </source>
</evidence>